<feature type="domain" description="Rhodanese" evidence="1">
    <location>
        <begin position="88"/>
        <end position="175"/>
    </location>
</feature>
<protein>
    <recommendedName>
        <fullName evidence="1">Rhodanese domain-containing protein</fullName>
    </recommendedName>
</protein>
<dbReference type="InterPro" id="IPR038062">
    <property type="entry name" value="ScdA-like_N_sf"/>
</dbReference>
<dbReference type="Gene3D" id="3.40.250.10">
    <property type="entry name" value="Rhodanese-like domain"/>
    <property type="match status" value="1"/>
</dbReference>
<sequence length="182" mass="20192">MTTSELTPDSPMADILDALPGARRALFSRYHLGGCQSCGFAPQETLAGLAARSGGHDPAEMLEHLLSADAHDQQMLIGPAEVKQRLGSDTPPLLVDTRTREEHDAVRIEGSVFMTQELQQQLFAGDPQREIVLYDHQGRHALDHGSWFQGHGLKRTRVMKGGIDAWSREVDPAVRRYRLEVD</sequence>
<accession>A0ABP9UW32</accession>
<evidence type="ECO:0000313" key="3">
    <source>
        <dbReference type="Proteomes" id="UP001476282"/>
    </source>
</evidence>
<dbReference type="EMBL" id="BAABRI010000015">
    <property type="protein sequence ID" value="GAA5483544.1"/>
    <property type="molecule type" value="Genomic_DNA"/>
</dbReference>
<gene>
    <name evidence="2" type="ORF">Hsar01_02778</name>
</gene>
<dbReference type="Pfam" id="PF00581">
    <property type="entry name" value="Rhodanese"/>
    <property type="match status" value="1"/>
</dbReference>
<dbReference type="Proteomes" id="UP001476282">
    <property type="component" value="Unassembled WGS sequence"/>
</dbReference>
<reference evidence="2 3" key="1">
    <citation type="submission" date="2024-02" db="EMBL/GenBank/DDBJ databases">
        <title>Haloferula sargassicola NBRC 104335.</title>
        <authorList>
            <person name="Ichikawa N."/>
            <person name="Katano-Makiyama Y."/>
            <person name="Hidaka K."/>
        </authorList>
    </citation>
    <scope>NUCLEOTIDE SEQUENCE [LARGE SCALE GENOMIC DNA]</scope>
    <source>
        <strain evidence="2 3">NBRC 104335</strain>
    </source>
</reference>
<dbReference type="Gene3D" id="1.10.3910.10">
    <property type="entry name" value="SP0561-like"/>
    <property type="match status" value="1"/>
</dbReference>
<keyword evidence="3" id="KW-1185">Reference proteome</keyword>
<comment type="caution">
    <text evidence="2">The sequence shown here is derived from an EMBL/GenBank/DDBJ whole genome shotgun (WGS) entry which is preliminary data.</text>
</comment>
<name>A0ABP9UW32_9BACT</name>
<evidence type="ECO:0000313" key="2">
    <source>
        <dbReference type="EMBL" id="GAA5483544.1"/>
    </source>
</evidence>
<evidence type="ECO:0000259" key="1">
    <source>
        <dbReference type="PROSITE" id="PS50206"/>
    </source>
</evidence>
<organism evidence="2 3">
    <name type="scientific">Haloferula sargassicola</name>
    <dbReference type="NCBI Taxonomy" id="490096"/>
    <lineage>
        <taxon>Bacteria</taxon>
        <taxon>Pseudomonadati</taxon>
        <taxon>Verrucomicrobiota</taxon>
        <taxon>Verrucomicrobiia</taxon>
        <taxon>Verrucomicrobiales</taxon>
        <taxon>Verrucomicrobiaceae</taxon>
        <taxon>Haloferula</taxon>
    </lineage>
</organism>
<dbReference type="RefSeq" id="WP_353567654.1">
    <property type="nucleotide sequence ID" value="NZ_BAABRI010000015.1"/>
</dbReference>
<dbReference type="PROSITE" id="PS50206">
    <property type="entry name" value="RHODANESE_3"/>
    <property type="match status" value="1"/>
</dbReference>
<dbReference type="SMART" id="SM00450">
    <property type="entry name" value="RHOD"/>
    <property type="match status" value="1"/>
</dbReference>
<dbReference type="InterPro" id="IPR036873">
    <property type="entry name" value="Rhodanese-like_dom_sf"/>
</dbReference>
<dbReference type="InterPro" id="IPR001763">
    <property type="entry name" value="Rhodanese-like_dom"/>
</dbReference>
<dbReference type="SUPFAM" id="SSF52821">
    <property type="entry name" value="Rhodanese/Cell cycle control phosphatase"/>
    <property type="match status" value="1"/>
</dbReference>
<proteinExistence type="predicted"/>